<dbReference type="EC" id="3.2.1.78" evidence="4"/>
<dbReference type="Proteomes" id="UP000007264">
    <property type="component" value="Unassembled WGS sequence"/>
</dbReference>
<dbReference type="GO" id="GO:0016985">
    <property type="term" value="F:mannan endo-1,4-beta-mannosidase activity"/>
    <property type="evidence" value="ECO:0007669"/>
    <property type="project" value="UniProtKB-EC"/>
</dbReference>
<comment type="subcellular location">
    <subcellularLocation>
        <location evidence="2">Secreted</location>
    </subcellularLocation>
</comment>
<evidence type="ECO:0000256" key="2">
    <source>
        <dbReference type="ARBA" id="ARBA00004613"/>
    </source>
</evidence>
<name>I0YSI2_COCSC</name>
<keyword evidence="7 11" id="KW-0378">Hydrolase</keyword>
<gene>
    <name evidence="11" type="ORF">COCSUDRAFT_56572</name>
</gene>
<dbReference type="InterPro" id="IPR001547">
    <property type="entry name" value="Glyco_hydro_5"/>
</dbReference>
<keyword evidence="8" id="KW-0326">Glycosidase</keyword>
<comment type="caution">
    <text evidence="11">The sequence shown here is derived from an EMBL/GenBank/DDBJ whole genome shotgun (WGS) entry which is preliminary data.</text>
</comment>
<dbReference type="InterPro" id="IPR045053">
    <property type="entry name" value="MAN-like"/>
</dbReference>
<evidence type="ECO:0000256" key="6">
    <source>
        <dbReference type="ARBA" id="ARBA00022729"/>
    </source>
</evidence>
<dbReference type="InterPro" id="IPR017853">
    <property type="entry name" value="GH"/>
</dbReference>
<comment type="catalytic activity">
    <reaction evidence="1">
        <text>Random hydrolysis of (1-&gt;4)-beta-D-mannosidic linkages in mannans, galactomannans and glucomannans.</text>
        <dbReference type="EC" id="3.2.1.78"/>
    </reaction>
</comment>
<dbReference type="OrthoDB" id="521488at2759"/>
<keyword evidence="5" id="KW-0964">Secreted</keyword>
<dbReference type="STRING" id="574566.I0YSI2"/>
<protein>
    <recommendedName>
        <fullName evidence="4">mannan endo-1,4-beta-mannosidase</fullName>
        <ecNumber evidence="4">3.2.1.78</ecNumber>
    </recommendedName>
</protein>
<accession>I0YSI2</accession>
<evidence type="ECO:0000313" key="11">
    <source>
        <dbReference type="EMBL" id="EIE21351.1"/>
    </source>
</evidence>
<comment type="similarity">
    <text evidence="3">Belongs to the glycosyl hydrolase 5 (cellulase A) family.</text>
</comment>
<dbReference type="GO" id="GO:0005576">
    <property type="term" value="C:extracellular region"/>
    <property type="evidence" value="ECO:0007669"/>
    <property type="project" value="UniProtKB-SubCell"/>
</dbReference>
<evidence type="ECO:0000256" key="4">
    <source>
        <dbReference type="ARBA" id="ARBA00012706"/>
    </source>
</evidence>
<dbReference type="EMBL" id="AGSI01000012">
    <property type="protein sequence ID" value="EIE21351.1"/>
    <property type="molecule type" value="Genomic_DNA"/>
</dbReference>
<evidence type="ECO:0000256" key="7">
    <source>
        <dbReference type="ARBA" id="ARBA00022801"/>
    </source>
</evidence>
<feature type="domain" description="Glycoside hydrolase family 5" evidence="10">
    <location>
        <begin position="83"/>
        <end position="409"/>
    </location>
</feature>
<keyword evidence="12" id="KW-1185">Reference proteome</keyword>
<evidence type="ECO:0000256" key="9">
    <source>
        <dbReference type="SAM" id="MobiDB-lite"/>
    </source>
</evidence>
<dbReference type="AlphaFoldDB" id="I0YSI2"/>
<dbReference type="Pfam" id="PF26410">
    <property type="entry name" value="GH5_mannosidase"/>
    <property type="match status" value="1"/>
</dbReference>
<dbReference type="GO" id="GO:0000272">
    <property type="term" value="P:polysaccharide catabolic process"/>
    <property type="evidence" value="ECO:0007669"/>
    <property type="project" value="InterPro"/>
</dbReference>
<sequence>MAKQLAIRMPKHTDLVLGMMLELPEGPADSIIQKASQSGYSGSAEFNRSDKYTLPSQPTDDSFAPLENRELAAKIESGGNVGFVGTSGTNFVLNGKITYFSGSNDYFLILRSYLSDDQVRLFFRVMSENGIDLIRTWGFLNGQDDPYTAGVSIQPSIGVYNEQSLRRLDLIFAEANSNGVRIILPFVNFWPDLGGMQWYVTQSIVMVTLACILQLLGRGHALEEFYTSTIVKQAYKNYVKKIVTRVNTITGVAYINDPTVFAWELANEPRCNDGYEDRIGVPRTSLVRAWVAEMAAYIRSLDPNHMITTGEEGFSSTGGPDSGWRNNGIVGVDFGRNLQDPNIDFGTVHAYPGSWGIPADRVAEFANSFIYSRAQIANAIGKPFILEETGMDADAYPIYRPDFYKYLFSAAQRSDAKAMMPWELVPWHVNARDSGGYDFGIDDVSFGPVSAAIAYQKSRTLACASGVCPPVTPPCTCFDIPPSSDFTCPQQAGFYQRDCSRVNFLGPGTCDASCGRCSLCSATSGPPPATSGPTPATSGPPPATSGPPPATSGPPPATSGPLKCQINIAVGPVWPASGTQQGTEMQIYLRSPADNTIVAPYTVTLTSPAPYSAAYPWEWQATITPEGLTGLVPGIYDTLHPFGGNTVNIGAIVFFSDPAALKPTSASINNQPCGLTVST</sequence>
<dbReference type="eggNOG" id="ENOG502QSYW">
    <property type="taxonomic scope" value="Eukaryota"/>
</dbReference>
<evidence type="ECO:0000256" key="5">
    <source>
        <dbReference type="ARBA" id="ARBA00022525"/>
    </source>
</evidence>
<dbReference type="PANTHER" id="PTHR31451:SF39">
    <property type="entry name" value="MANNAN ENDO-1,4-BETA-MANNOSIDASE 1"/>
    <property type="match status" value="1"/>
</dbReference>
<feature type="compositionally biased region" description="Pro residues" evidence="9">
    <location>
        <begin position="538"/>
        <end position="558"/>
    </location>
</feature>
<evidence type="ECO:0000256" key="3">
    <source>
        <dbReference type="ARBA" id="ARBA00005641"/>
    </source>
</evidence>
<reference evidence="11 12" key="1">
    <citation type="journal article" date="2012" name="Genome Biol.">
        <title>The genome of the polar eukaryotic microalga coccomyxa subellipsoidea reveals traits of cold adaptation.</title>
        <authorList>
            <person name="Blanc G."/>
            <person name="Agarkova I."/>
            <person name="Grimwood J."/>
            <person name="Kuo A."/>
            <person name="Brueggeman A."/>
            <person name="Dunigan D."/>
            <person name="Gurnon J."/>
            <person name="Ladunga I."/>
            <person name="Lindquist E."/>
            <person name="Lucas S."/>
            <person name="Pangilinan J."/>
            <person name="Proschold T."/>
            <person name="Salamov A."/>
            <person name="Schmutz J."/>
            <person name="Weeks D."/>
            <person name="Yamada T."/>
            <person name="Claverie J.M."/>
            <person name="Grigoriev I."/>
            <person name="Van Etten J."/>
            <person name="Lomsadze A."/>
            <person name="Borodovsky M."/>
        </authorList>
    </citation>
    <scope>NUCLEOTIDE SEQUENCE [LARGE SCALE GENOMIC DNA]</scope>
    <source>
        <strain evidence="11 12">C-169</strain>
    </source>
</reference>
<evidence type="ECO:0000256" key="8">
    <source>
        <dbReference type="ARBA" id="ARBA00023295"/>
    </source>
</evidence>
<evidence type="ECO:0000313" key="12">
    <source>
        <dbReference type="Proteomes" id="UP000007264"/>
    </source>
</evidence>
<proteinExistence type="inferred from homology"/>
<dbReference type="PANTHER" id="PTHR31451">
    <property type="match status" value="1"/>
</dbReference>
<feature type="region of interest" description="Disordered" evidence="9">
    <location>
        <begin position="528"/>
        <end position="559"/>
    </location>
</feature>
<dbReference type="KEGG" id="csl:COCSUDRAFT_56572"/>
<keyword evidence="6" id="KW-0732">Signal</keyword>
<evidence type="ECO:0000256" key="1">
    <source>
        <dbReference type="ARBA" id="ARBA00001678"/>
    </source>
</evidence>
<dbReference type="SUPFAM" id="SSF51445">
    <property type="entry name" value="(Trans)glycosidases"/>
    <property type="match status" value="1"/>
</dbReference>
<dbReference type="GeneID" id="17039335"/>
<evidence type="ECO:0000259" key="10">
    <source>
        <dbReference type="Pfam" id="PF26410"/>
    </source>
</evidence>
<organism evidence="11 12">
    <name type="scientific">Coccomyxa subellipsoidea (strain C-169)</name>
    <name type="common">Green microalga</name>
    <dbReference type="NCBI Taxonomy" id="574566"/>
    <lineage>
        <taxon>Eukaryota</taxon>
        <taxon>Viridiplantae</taxon>
        <taxon>Chlorophyta</taxon>
        <taxon>core chlorophytes</taxon>
        <taxon>Trebouxiophyceae</taxon>
        <taxon>Trebouxiophyceae incertae sedis</taxon>
        <taxon>Coccomyxaceae</taxon>
        <taxon>Coccomyxa</taxon>
        <taxon>Coccomyxa subellipsoidea</taxon>
    </lineage>
</organism>
<dbReference type="Gene3D" id="3.20.20.80">
    <property type="entry name" value="Glycosidases"/>
    <property type="match status" value="1"/>
</dbReference>
<dbReference type="RefSeq" id="XP_005645895.1">
    <property type="nucleotide sequence ID" value="XM_005645838.1"/>
</dbReference>